<dbReference type="AlphaFoldDB" id="A0AAW4PPX7"/>
<keyword evidence="4" id="KW-0249">Electron transport</keyword>
<dbReference type="SMART" id="SM00887">
    <property type="entry name" value="EB_dh"/>
    <property type="match status" value="1"/>
</dbReference>
<evidence type="ECO:0000256" key="6">
    <source>
        <dbReference type="SAM" id="MobiDB-lite"/>
    </source>
</evidence>
<keyword evidence="10" id="KW-1185">Reference proteome</keyword>
<feature type="transmembrane region" description="Helical" evidence="7">
    <location>
        <begin position="333"/>
        <end position="353"/>
    </location>
</feature>
<proteinExistence type="predicted"/>
<organism evidence="9 10">
    <name type="scientific">Haloarcula rubra</name>
    <dbReference type="NCBI Taxonomy" id="2487747"/>
    <lineage>
        <taxon>Archaea</taxon>
        <taxon>Methanobacteriati</taxon>
        <taxon>Methanobacteriota</taxon>
        <taxon>Stenosarchaea group</taxon>
        <taxon>Halobacteria</taxon>
        <taxon>Halobacteriales</taxon>
        <taxon>Haloarculaceae</taxon>
        <taxon>Haloarcula</taxon>
    </lineage>
</organism>
<protein>
    <submittedName>
        <fullName evidence="9">Cytochrome C nitrite reductase</fullName>
    </submittedName>
</protein>
<accession>A0AAW4PPX7</accession>
<evidence type="ECO:0000313" key="10">
    <source>
        <dbReference type="Proteomes" id="UP001430377"/>
    </source>
</evidence>
<dbReference type="GO" id="GO:0020037">
    <property type="term" value="F:heme binding"/>
    <property type="evidence" value="ECO:0007669"/>
    <property type="project" value="InterPro"/>
</dbReference>
<dbReference type="Proteomes" id="UP001430377">
    <property type="component" value="Unassembled WGS sequence"/>
</dbReference>
<feature type="domain" description="Cytochrome c-552/DMSO reductase-like haem-binding" evidence="8">
    <location>
        <begin position="65"/>
        <end position="276"/>
    </location>
</feature>
<dbReference type="GO" id="GO:0046872">
    <property type="term" value="F:metal ion binding"/>
    <property type="evidence" value="ECO:0007669"/>
    <property type="project" value="UniProtKB-KW"/>
</dbReference>
<feature type="compositionally biased region" description="Gly residues" evidence="6">
    <location>
        <begin position="297"/>
        <end position="324"/>
    </location>
</feature>
<keyword evidence="5" id="KW-0408">Iron</keyword>
<dbReference type="InterPro" id="IPR019020">
    <property type="entry name" value="Cyt-c552/DMSO_Rdtase_haem-bd"/>
</dbReference>
<keyword evidence="1" id="KW-0813">Transport</keyword>
<reference evidence="9 10" key="1">
    <citation type="submission" date="2021-06" db="EMBL/GenBank/DDBJ databases">
        <title>Halomicroarcula sp. a new haloarchaeum isolated from saline soil.</title>
        <authorList>
            <person name="Duran-Viseras A."/>
            <person name="Sanchez-Porro C."/>
            <person name="Ventosa A."/>
        </authorList>
    </citation>
    <scope>NUCLEOTIDE SEQUENCE [LARGE SCALE GENOMIC DNA]</scope>
    <source>
        <strain evidence="9 10">F13</strain>
    </source>
</reference>
<evidence type="ECO:0000256" key="7">
    <source>
        <dbReference type="SAM" id="Phobius"/>
    </source>
</evidence>
<evidence type="ECO:0000256" key="5">
    <source>
        <dbReference type="ARBA" id="ARBA00023004"/>
    </source>
</evidence>
<evidence type="ECO:0000259" key="8">
    <source>
        <dbReference type="SMART" id="SM00887"/>
    </source>
</evidence>
<evidence type="ECO:0000256" key="4">
    <source>
        <dbReference type="ARBA" id="ARBA00022982"/>
    </source>
</evidence>
<evidence type="ECO:0000256" key="3">
    <source>
        <dbReference type="ARBA" id="ARBA00022723"/>
    </source>
</evidence>
<dbReference type="Pfam" id="PF09459">
    <property type="entry name" value="EB_dh"/>
    <property type="match status" value="1"/>
</dbReference>
<feature type="region of interest" description="Disordered" evidence="6">
    <location>
        <begin position="286"/>
        <end position="324"/>
    </location>
</feature>
<name>A0AAW4PPX7_9EURY</name>
<dbReference type="EMBL" id="RKLR01000003">
    <property type="protein sequence ID" value="MBX0323663.1"/>
    <property type="molecule type" value="Genomic_DNA"/>
</dbReference>
<evidence type="ECO:0000313" key="9">
    <source>
        <dbReference type="EMBL" id="MBX0323663.1"/>
    </source>
</evidence>
<keyword evidence="2" id="KW-0349">Heme</keyword>
<evidence type="ECO:0000256" key="1">
    <source>
        <dbReference type="ARBA" id="ARBA00022448"/>
    </source>
</evidence>
<sequence length="357" mass="36980">MSVAGPLSRLRRSELVDGEAAVRSTLVAVVVAAGVLLAQGAVAAAVTSGAQPTAQVATAPTSPSAATWDDAPVRTVSLQKQQMAVPYGGGSTDELDVQVATNESHVALRLSWVDPTSDDGIRSPRNYSDAVAVMARAGDQPPITMGATGEPVNIWYWRSSWQFGNKSSEWSGDMYAYPHPDAETKPGRAAGNPLSRAAYENYAQNYYAEGYGSLSHAPTQPVQARGERTDDGWAVTFTRKRQTEGQFDASFDGSETVYLAFAVWNGSADEVNGKKSITLQYSTLDVESGELRPPESGGSGSSGSGGSGASSAGDSGGSAGSSGGAGDSGFGEFGGMLGTAVSAIVASWLVAYWRLAR</sequence>
<evidence type="ECO:0000256" key="2">
    <source>
        <dbReference type="ARBA" id="ARBA00022617"/>
    </source>
</evidence>
<dbReference type="RefSeq" id="WP_220618618.1">
    <property type="nucleotide sequence ID" value="NZ_RKLR01000003.1"/>
</dbReference>
<keyword evidence="7" id="KW-1133">Transmembrane helix</keyword>
<keyword evidence="3" id="KW-0479">Metal-binding</keyword>
<dbReference type="Gene3D" id="2.60.40.1190">
    <property type="match status" value="1"/>
</dbReference>
<comment type="caution">
    <text evidence="9">The sequence shown here is derived from an EMBL/GenBank/DDBJ whole genome shotgun (WGS) entry which is preliminary data.</text>
</comment>
<keyword evidence="7" id="KW-0472">Membrane</keyword>
<keyword evidence="7" id="KW-0812">Transmembrane</keyword>
<gene>
    <name evidence="9" type="ORF">EGH21_11550</name>
</gene>